<dbReference type="EMBL" id="JAHWGI010000499">
    <property type="protein sequence ID" value="KAK3916187.1"/>
    <property type="molecule type" value="Genomic_DNA"/>
</dbReference>
<comment type="caution">
    <text evidence="2">The sequence shown here is derived from an EMBL/GenBank/DDBJ whole genome shotgun (WGS) entry which is preliminary data.</text>
</comment>
<keyword evidence="4" id="KW-1185">Reference proteome</keyword>
<dbReference type="Proteomes" id="UP001219518">
    <property type="component" value="Unassembled WGS sequence"/>
</dbReference>
<dbReference type="EMBL" id="JAHWGI010000934">
    <property type="protein sequence ID" value="KAK3918292.1"/>
    <property type="molecule type" value="Genomic_DNA"/>
</dbReference>
<evidence type="ECO:0000256" key="1">
    <source>
        <dbReference type="SAM" id="Coils"/>
    </source>
</evidence>
<dbReference type="Gene3D" id="3.30.70.1820">
    <property type="entry name" value="L1 transposable element, RRM domain"/>
    <property type="match status" value="1"/>
</dbReference>
<accession>A0AAE1H7F6</accession>
<dbReference type="PANTHER" id="PTHR11505">
    <property type="entry name" value="L1 TRANSPOSABLE ELEMENT-RELATED"/>
    <property type="match status" value="1"/>
</dbReference>
<keyword evidence="1" id="KW-0175">Coiled coil</keyword>
<reference evidence="2" key="1">
    <citation type="submission" date="2021-07" db="EMBL/GenBank/DDBJ databases">
        <authorList>
            <person name="Catto M.A."/>
            <person name="Jacobson A."/>
            <person name="Kennedy G."/>
            <person name="Labadie P."/>
            <person name="Hunt B.G."/>
            <person name="Srinivasan R."/>
        </authorList>
    </citation>
    <scope>NUCLEOTIDE SEQUENCE</scope>
    <source>
        <strain evidence="2">PL_HMW_Pooled</strain>
        <tissue evidence="2">Head</tissue>
    </source>
</reference>
<evidence type="ECO:0000313" key="3">
    <source>
        <dbReference type="EMBL" id="KAK3918292.1"/>
    </source>
</evidence>
<sequence length="220" mass="24964">MSSRSKSGSKVGDLNRAELESIISEAVGAAILPLMTQIQNLCGEVEKLKSELKVKDEAINSLQVAVKFKCDELEQYGRRNNIRIFGVPENKNEDTDKLVIDVAKRMNVDLQLSSIDRSHRVGITRGTTPRPILVKFTSYATRRQIFQSKKLLKNSRMTIREDLTRERLSLLKKAIESYTERNVWSSDGVIKIKVGTDVRPLRVRNEEELASMLERHPPSA</sequence>
<proteinExistence type="predicted"/>
<protein>
    <submittedName>
        <fullName evidence="2">LINE-1 retrotransposable element ORF1 protein</fullName>
    </submittedName>
</protein>
<dbReference type="InterPro" id="IPR004244">
    <property type="entry name" value="Transposase_22"/>
</dbReference>
<name>A0AAE1H7F6_9NEOP</name>
<dbReference type="AlphaFoldDB" id="A0AAE1H7F6"/>
<reference evidence="2" key="2">
    <citation type="journal article" date="2023" name="BMC Genomics">
        <title>Pest status, molecular evolution, and epigenetic factors derived from the genome assembly of Frankliniella fusca, a thysanopteran phytovirus vector.</title>
        <authorList>
            <person name="Catto M.A."/>
            <person name="Labadie P.E."/>
            <person name="Jacobson A.L."/>
            <person name="Kennedy G.G."/>
            <person name="Srinivasan R."/>
            <person name="Hunt B.G."/>
        </authorList>
    </citation>
    <scope>NUCLEOTIDE SEQUENCE</scope>
    <source>
        <strain evidence="2">PL_HMW_Pooled</strain>
    </source>
</reference>
<evidence type="ECO:0000313" key="2">
    <source>
        <dbReference type="EMBL" id="KAK3916187.1"/>
    </source>
</evidence>
<evidence type="ECO:0000313" key="4">
    <source>
        <dbReference type="Proteomes" id="UP001219518"/>
    </source>
</evidence>
<organism evidence="2 4">
    <name type="scientific">Frankliniella fusca</name>
    <dbReference type="NCBI Taxonomy" id="407009"/>
    <lineage>
        <taxon>Eukaryota</taxon>
        <taxon>Metazoa</taxon>
        <taxon>Ecdysozoa</taxon>
        <taxon>Arthropoda</taxon>
        <taxon>Hexapoda</taxon>
        <taxon>Insecta</taxon>
        <taxon>Pterygota</taxon>
        <taxon>Neoptera</taxon>
        <taxon>Paraneoptera</taxon>
        <taxon>Thysanoptera</taxon>
        <taxon>Terebrantia</taxon>
        <taxon>Thripoidea</taxon>
        <taxon>Thripidae</taxon>
        <taxon>Frankliniella</taxon>
    </lineage>
</organism>
<gene>
    <name evidence="2" type="ORF">KUF71_006083</name>
    <name evidence="3" type="ORF">KUF71_026353</name>
</gene>
<feature type="coiled-coil region" evidence="1">
    <location>
        <begin position="38"/>
        <end position="65"/>
    </location>
</feature>